<accession>A0A0E9RTH1</accession>
<dbReference type="EMBL" id="GBXM01077009">
    <property type="protein sequence ID" value="JAH31568.1"/>
    <property type="molecule type" value="Transcribed_RNA"/>
</dbReference>
<name>A0A0E9RTH1_ANGAN</name>
<organism evidence="1">
    <name type="scientific">Anguilla anguilla</name>
    <name type="common">European freshwater eel</name>
    <name type="synonym">Muraena anguilla</name>
    <dbReference type="NCBI Taxonomy" id="7936"/>
    <lineage>
        <taxon>Eukaryota</taxon>
        <taxon>Metazoa</taxon>
        <taxon>Chordata</taxon>
        <taxon>Craniata</taxon>
        <taxon>Vertebrata</taxon>
        <taxon>Euteleostomi</taxon>
        <taxon>Actinopterygii</taxon>
        <taxon>Neopterygii</taxon>
        <taxon>Teleostei</taxon>
        <taxon>Anguilliformes</taxon>
        <taxon>Anguillidae</taxon>
        <taxon>Anguilla</taxon>
    </lineage>
</organism>
<evidence type="ECO:0000313" key="1">
    <source>
        <dbReference type="EMBL" id="JAH31568.1"/>
    </source>
</evidence>
<proteinExistence type="predicted"/>
<sequence>MPVPILPGVHNGDFLVIATVEARVKVQCNAFSGVAHIDHETGRERNTHGWMIMDEGGKDLARL</sequence>
<reference evidence="1" key="1">
    <citation type="submission" date="2014-11" db="EMBL/GenBank/DDBJ databases">
        <authorList>
            <person name="Amaro Gonzalez C."/>
        </authorList>
    </citation>
    <scope>NUCLEOTIDE SEQUENCE</scope>
</reference>
<reference evidence="1" key="2">
    <citation type="journal article" date="2015" name="Fish Shellfish Immunol.">
        <title>Early steps in the European eel (Anguilla anguilla)-Vibrio vulnificus interaction in the gills: Role of the RtxA13 toxin.</title>
        <authorList>
            <person name="Callol A."/>
            <person name="Pajuelo D."/>
            <person name="Ebbesson L."/>
            <person name="Teles M."/>
            <person name="MacKenzie S."/>
            <person name="Amaro C."/>
        </authorList>
    </citation>
    <scope>NUCLEOTIDE SEQUENCE</scope>
</reference>
<dbReference type="AlphaFoldDB" id="A0A0E9RTH1"/>
<protein>
    <submittedName>
        <fullName evidence="1">Uncharacterized protein</fullName>
    </submittedName>
</protein>